<accession>A0A1B8AQA8</accession>
<dbReference type="InterPro" id="IPR000719">
    <property type="entry name" value="Prot_kinase_dom"/>
</dbReference>
<evidence type="ECO:0000313" key="2">
    <source>
        <dbReference type="EMBL" id="OBS22715.1"/>
    </source>
</evidence>
<dbReference type="SUPFAM" id="SSF56112">
    <property type="entry name" value="Protein kinase-like (PK-like)"/>
    <property type="match status" value="1"/>
</dbReference>
<dbReference type="InterPro" id="IPR001245">
    <property type="entry name" value="Ser-Thr/Tyr_kinase_cat_dom"/>
</dbReference>
<evidence type="ECO:0000313" key="3">
    <source>
        <dbReference type="Proteomes" id="UP000091967"/>
    </source>
</evidence>
<feature type="domain" description="Protein kinase" evidence="1">
    <location>
        <begin position="66"/>
        <end position="380"/>
    </location>
</feature>
<proteinExistence type="predicted"/>
<dbReference type="PANTHER" id="PTHR44329">
    <property type="entry name" value="SERINE/THREONINE-PROTEIN KINASE TNNI3K-RELATED"/>
    <property type="match status" value="1"/>
</dbReference>
<dbReference type="PROSITE" id="PS50011">
    <property type="entry name" value="PROTEIN_KINASE_DOM"/>
    <property type="match status" value="1"/>
</dbReference>
<dbReference type="Gene3D" id="1.10.510.10">
    <property type="entry name" value="Transferase(Phosphotransferase) domain 1"/>
    <property type="match status" value="1"/>
</dbReference>
<comment type="caution">
    <text evidence="2">The sequence shown here is derived from an EMBL/GenBank/DDBJ whole genome shotgun (WGS) entry which is preliminary data.</text>
</comment>
<dbReference type="GO" id="GO:0004674">
    <property type="term" value="F:protein serine/threonine kinase activity"/>
    <property type="evidence" value="ECO:0007669"/>
    <property type="project" value="TreeGrafter"/>
</dbReference>
<evidence type="ECO:0000259" key="1">
    <source>
        <dbReference type="PROSITE" id="PS50011"/>
    </source>
</evidence>
<dbReference type="InterPro" id="IPR051681">
    <property type="entry name" value="Ser/Thr_Kinases-Pseudokinases"/>
</dbReference>
<protein>
    <recommendedName>
        <fullName evidence="1">Protein kinase domain-containing protein</fullName>
    </recommendedName>
</protein>
<dbReference type="Proteomes" id="UP000091967">
    <property type="component" value="Unassembled WGS sequence"/>
</dbReference>
<dbReference type="STRING" id="36050.A0A1B8AQA8"/>
<dbReference type="EMBL" id="LYXU01000003">
    <property type="protein sequence ID" value="OBS22715.1"/>
    <property type="molecule type" value="Genomic_DNA"/>
</dbReference>
<dbReference type="GO" id="GO:0005524">
    <property type="term" value="F:ATP binding"/>
    <property type="evidence" value="ECO:0007669"/>
    <property type="project" value="InterPro"/>
</dbReference>
<organism evidence="2 3">
    <name type="scientific">Fusarium poae</name>
    <dbReference type="NCBI Taxonomy" id="36050"/>
    <lineage>
        <taxon>Eukaryota</taxon>
        <taxon>Fungi</taxon>
        <taxon>Dikarya</taxon>
        <taxon>Ascomycota</taxon>
        <taxon>Pezizomycotina</taxon>
        <taxon>Sordariomycetes</taxon>
        <taxon>Hypocreomycetidae</taxon>
        <taxon>Hypocreales</taxon>
        <taxon>Nectriaceae</taxon>
        <taxon>Fusarium</taxon>
    </lineage>
</organism>
<dbReference type="OMA" id="NSIRIDH"/>
<reference evidence="2 3" key="1">
    <citation type="submission" date="2016-06" db="EMBL/GenBank/DDBJ databases">
        <title>Living apart together: crosstalk between the core and supernumerary genomes in a fungal plant pathogen.</title>
        <authorList>
            <person name="Vanheule A."/>
            <person name="Audenaert K."/>
            <person name="Warris S."/>
            <person name="Van De Geest H."/>
            <person name="Schijlen E."/>
            <person name="Hofte M."/>
            <person name="De Saeger S."/>
            <person name="Haesaert G."/>
            <person name="Waalwijk C."/>
            <person name="Van Der Lee T."/>
        </authorList>
    </citation>
    <scope>NUCLEOTIDE SEQUENCE [LARGE SCALE GENOMIC DNA]</scope>
    <source>
        <strain evidence="2 3">2516</strain>
    </source>
</reference>
<dbReference type="Pfam" id="PF07714">
    <property type="entry name" value="PK_Tyr_Ser-Thr"/>
    <property type="match status" value="1"/>
</dbReference>
<keyword evidence="3" id="KW-1185">Reference proteome</keyword>
<gene>
    <name evidence="2" type="ORF">FPOA_09047</name>
</gene>
<dbReference type="SMART" id="SM00220">
    <property type="entry name" value="S_TKc"/>
    <property type="match status" value="1"/>
</dbReference>
<name>A0A1B8AQA8_FUSPO</name>
<dbReference type="AlphaFoldDB" id="A0A1B8AQA8"/>
<sequence>MSRVAIGCIDFGKNDRRPQCHQRTALENLIVRIKDCLERFSKEDWRTDAAEALFKNDYRELRNEYQELANRHILGAINDVQNSLNQTVSLWHKVLETKRPSTAVHSSTHIAVDISALHWQESVGRGTATGYGDVECRILNTGDSSRRALTIYRDLQDRAHIQKFHGIVDINDQDYVIMQDCSMLPTLQSWRSDPSRVLTLRDRVNVAYDVAQSIACLHEGGLVLKYITESSIRLRSDQNSRLHPVLTQLDYTRCLYEKTNSIRIDHRYESQEIITQLMGKTSSMPHSHKTDVWSLGVVVWQILTDGTPYLIEEALYFHDYQQDAAKLQRGLDVCPLPGGFPDGFPPPLIEIVQGCWSPIDQGRSSSKTVASSLLRSLALLDRTVISSVQKCVGDSVRIENSQDLELARSAAWQLVWEARKRAKVKDEQVGQLSNHHASVLLHHAENPKHPECAFLIGSLIWWDLINVSLLNDLAKSRSHLGFDGRRAEVALKYLLLASDRGHIQANFEIAKAYEALCRDYYARREVVHGL</sequence>
<dbReference type="InterPro" id="IPR011009">
    <property type="entry name" value="Kinase-like_dom_sf"/>
</dbReference>